<dbReference type="RefSeq" id="XP_049152105.1">
    <property type="nucleotide sequence ID" value="XM_049294958.1"/>
</dbReference>
<name>A0A9Q8WP39_9PEZI</name>
<evidence type="ECO:0000313" key="2">
    <source>
        <dbReference type="Proteomes" id="UP000830671"/>
    </source>
</evidence>
<dbReference type="Proteomes" id="UP000830671">
    <property type="component" value="Chromosome 9"/>
</dbReference>
<reference evidence="1" key="1">
    <citation type="journal article" date="2021" name="Mol. Plant Microbe Interact.">
        <title>Complete Genome Sequence of the Plant-Pathogenic Fungus Colletotrichum lupini.</title>
        <authorList>
            <person name="Baroncelli R."/>
            <person name="Pensec F."/>
            <person name="Da Lio D."/>
            <person name="Boufleur T."/>
            <person name="Vicente I."/>
            <person name="Sarrocco S."/>
            <person name="Picot A."/>
            <person name="Baraldi E."/>
            <person name="Sukno S."/>
            <person name="Thon M."/>
            <person name="Le Floch G."/>
        </authorList>
    </citation>
    <scope>NUCLEOTIDE SEQUENCE</scope>
    <source>
        <strain evidence="1">IMI 504893</strain>
    </source>
</reference>
<dbReference type="EMBL" id="CP019481">
    <property type="protein sequence ID" value="UQC90504.1"/>
    <property type="molecule type" value="Genomic_DNA"/>
</dbReference>
<accession>A0A9Q8WP39</accession>
<dbReference type="GeneID" id="73349968"/>
<proteinExistence type="predicted"/>
<gene>
    <name evidence="1" type="ORF">CLUP02_16034</name>
</gene>
<dbReference type="KEGG" id="clup:CLUP02_16034"/>
<protein>
    <submittedName>
        <fullName evidence="1">Uncharacterized protein</fullName>
    </submittedName>
</protein>
<keyword evidence="2" id="KW-1185">Reference proteome</keyword>
<evidence type="ECO:0000313" key="1">
    <source>
        <dbReference type="EMBL" id="UQC90504.1"/>
    </source>
</evidence>
<dbReference type="AlphaFoldDB" id="A0A9Q8WP39"/>
<sequence>MPHSVERPAFAHLALRPPTIMLSCWLHRAGTAHGTVWTTWNTSSSDPIFVISFRPQRHTLIGFQTSLDVTRNPGLRGAQSQHPTLVPEWSWRLGCHESKAGRRGLFRLSHLPPLTQKEIPVLSLARADTGTFGPGILDCINPFAVQSSFSHGKLEKASQFKSLQGSVLRGSVGNARYSPSTARQPRNSHALLIIDIVSRLPSNRARQLPAYSAYLAFPHDKETAPSCHLLGRILTDLTCLNPQRALLNGLSSQGCLLVHNNFPP</sequence>
<organism evidence="1 2">
    <name type="scientific">Colletotrichum lupini</name>
    <dbReference type="NCBI Taxonomy" id="145971"/>
    <lineage>
        <taxon>Eukaryota</taxon>
        <taxon>Fungi</taxon>
        <taxon>Dikarya</taxon>
        <taxon>Ascomycota</taxon>
        <taxon>Pezizomycotina</taxon>
        <taxon>Sordariomycetes</taxon>
        <taxon>Hypocreomycetidae</taxon>
        <taxon>Glomerellales</taxon>
        <taxon>Glomerellaceae</taxon>
        <taxon>Colletotrichum</taxon>
        <taxon>Colletotrichum acutatum species complex</taxon>
    </lineage>
</organism>